<evidence type="ECO:0000259" key="3">
    <source>
        <dbReference type="PROSITE" id="PS50887"/>
    </source>
</evidence>
<dbReference type="SMART" id="SM00052">
    <property type="entry name" value="EAL"/>
    <property type="match status" value="1"/>
</dbReference>
<name>A0A1G5P817_AFIMA</name>
<dbReference type="SUPFAM" id="SSF141868">
    <property type="entry name" value="EAL domain-like"/>
    <property type="match status" value="1"/>
</dbReference>
<evidence type="ECO:0000313" key="4">
    <source>
        <dbReference type="EMBL" id="SCZ45693.1"/>
    </source>
</evidence>
<evidence type="ECO:0000256" key="1">
    <source>
        <dbReference type="SAM" id="Phobius"/>
    </source>
</evidence>
<dbReference type="NCBIfam" id="TIGR00254">
    <property type="entry name" value="GGDEF"/>
    <property type="match status" value="1"/>
</dbReference>
<dbReference type="PROSITE" id="PS50883">
    <property type="entry name" value="EAL"/>
    <property type="match status" value="1"/>
</dbReference>
<feature type="transmembrane region" description="Helical" evidence="1">
    <location>
        <begin position="14"/>
        <end position="38"/>
    </location>
</feature>
<dbReference type="Gene3D" id="3.20.20.450">
    <property type="entry name" value="EAL domain"/>
    <property type="match status" value="1"/>
</dbReference>
<dbReference type="CDD" id="cd01948">
    <property type="entry name" value="EAL"/>
    <property type="match status" value="1"/>
</dbReference>
<dbReference type="OrthoDB" id="9814202at2"/>
<dbReference type="InterPro" id="IPR000160">
    <property type="entry name" value="GGDEF_dom"/>
</dbReference>
<sequence length="724" mass="80623">MGAIRKAKALSTHVLWVMSLFALLAVGGMLFVVLQALVGTDHVSIERQQQLVRHAMEAQEARVSKEQKSITWWDEAVEAVNARDMPWIHENLGEWMYQFFGHDRTLVIAADDRAIYAMEEGRAADLGTAAEVLPIAAPELARLHRRFAEVEGRDAVVERSVKMIGGRPAIISLLPLLAYSEELRVRPGEEHVLVSVQFVDHAFLDHIRDGYLLPKARIQETEATGFDETSLPVLDGNGNALAYLAWKPDLPGREILNQVLPTAVIAGLAMLALIAFYARSIYRSSAEIEAGRLRALHLASHDGLTGLPNRSGVIQRLERILPRAGEESIVLLFADLDRFKEVNDTYGHPAGDDVIRQFAARVTCLLGENDMLGRLGGDEFAILLRNLDTRDDISVICERILSCASEPFSIEEGTAHVGVSIGYTFLHPDMPRSESLRRADIALYAAKREGRDRFVAFSQEMDAALRARHLIEEELAATLARGGRDLVLHYQPQVSGRDGEIRGVEALLRWRHPRLGFLLPGAFIRLAEDTRLVAKLDEWVLRHACRQAREWPDLTVAVNISPCSFERHGLAGRLLRIMHEERVNPSQVEIEITESVLLKEGKNAAEELQQLRSHGVQVALDDFGTGYSSLNRLRMLKVDKVKIDRSFVQPIGETADSTAIVDAIVELGHALGLLVTAEGVETERQREYLRFIGCDEIQGFLFSGPVPPEAINEMLIEERQRGAA</sequence>
<dbReference type="PROSITE" id="PS50887">
    <property type="entry name" value="GGDEF"/>
    <property type="match status" value="1"/>
</dbReference>
<dbReference type="InterPro" id="IPR043128">
    <property type="entry name" value="Rev_trsase/Diguanyl_cyclase"/>
</dbReference>
<dbReference type="PANTHER" id="PTHR44757">
    <property type="entry name" value="DIGUANYLATE CYCLASE DGCP"/>
    <property type="match status" value="1"/>
</dbReference>
<evidence type="ECO:0000259" key="2">
    <source>
        <dbReference type="PROSITE" id="PS50883"/>
    </source>
</evidence>
<keyword evidence="1" id="KW-1133">Transmembrane helix</keyword>
<dbReference type="EMBL" id="FMVW01000011">
    <property type="protein sequence ID" value="SCZ45693.1"/>
    <property type="molecule type" value="Genomic_DNA"/>
</dbReference>
<dbReference type="STRING" id="1120955.SAMN03080610_03466"/>
<dbReference type="Pfam" id="PF00990">
    <property type="entry name" value="GGDEF"/>
    <property type="match status" value="1"/>
</dbReference>
<keyword evidence="1" id="KW-0472">Membrane</keyword>
<dbReference type="AlphaFoldDB" id="A0A1G5P817"/>
<proteinExistence type="predicted"/>
<protein>
    <submittedName>
        <fullName evidence="4">Periplasmic sensor diguanylate cyclase/phosphodiesterase</fullName>
    </submittedName>
</protein>
<dbReference type="RefSeq" id="WP_092816208.1">
    <property type="nucleotide sequence ID" value="NZ_FMVW01000011.1"/>
</dbReference>
<dbReference type="Pfam" id="PF05228">
    <property type="entry name" value="CHASE4"/>
    <property type="match status" value="1"/>
</dbReference>
<keyword evidence="1" id="KW-0812">Transmembrane</keyword>
<dbReference type="Pfam" id="PF00563">
    <property type="entry name" value="EAL"/>
    <property type="match status" value="1"/>
</dbReference>
<dbReference type="InterPro" id="IPR001633">
    <property type="entry name" value="EAL_dom"/>
</dbReference>
<evidence type="ECO:0000313" key="5">
    <source>
        <dbReference type="Proteomes" id="UP000199347"/>
    </source>
</evidence>
<dbReference type="Gene3D" id="3.30.70.270">
    <property type="match status" value="1"/>
</dbReference>
<accession>A0A1G5P817</accession>
<feature type="domain" description="GGDEF" evidence="3">
    <location>
        <begin position="327"/>
        <end position="459"/>
    </location>
</feature>
<dbReference type="InterPro" id="IPR029787">
    <property type="entry name" value="Nucleotide_cyclase"/>
</dbReference>
<dbReference type="Proteomes" id="UP000199347">
    <property type="component" value="Unassembled WGS sequence"/>
</dbReference>
<dbReference type="InterPro" id="IPR007892">
    <property type="entry name" value="CHASE4"/>
</dbReference>
<dbReference type="CDD" id="cd01949">
    <property type="entry name" value="GGDEF"/>
    <property type="match status" value="1"/>
</dbReference>
<keyword evidence="5" id="KW-1185">Reference proteome</keyword>
<reference evidence="4 5" key="1">
    <citation type="submission" date="2016-10" db="EMBL/GenBank/DDBJ databases">
        <authorList>
            <person name="de Groot N.N."/>
        </authorList>
    </citation>
    <scope>NUCLEOTIDE SEQUENCE [LARGE SCALE GENOMIC DNA]</scope>
    <source>
        <strain evidence="4 5">DSM 2698</strain>
    </source>
</reference>
<dbReference type="InterPro" id="IPR035919">
    <property type="entry name" value="EAL_sf"/>
</dbReference>
<dbReference type="PANTHER" id="PTHR44757:SF4">
    <property type="entry name" value="DIGUANYLATE CYCLASE DGCE-RELATED"/>
    <property type="match status" value="1"/>
</dbReference>
<dbReference type="SUPFAM" id="SSF55073">
    <property type="entry name" value="Nucleotide cyclase"/>
    <property type="match status" value="1"/>
</dbReference>
<organism evidence="4 5">
    <name type="scientific">Afifella marina DSM 2698</name>
    <dbReference type="NCBI Taxonomy" id="1120955"/>
    <lineage>
        <taxon>Bacteria</taxon>
        <taxon>Pseudomonadati</taxon>
        <taxon>Pseudomonadota</taxon>
        <taxon>Alphaproteobacteria</taxon>
        <taxon>Hyphomicrobiales</taxon>
        <taxon>Afifellaceae</taxon>
        <taxon>Afifella</taxon>
    </lineage>
</organism>
<gene>
    <name evidence="4" type="ORF">SAMN03080610_03466</name>
</gene>
<dbReference type="InterPro" id="IPR052155">
    <property type="entry name" value="Biofilm_reg_signaling"/>
</dbReference>
<dbReference type="SMART" id="SM00267">
    <property type="entry name" value="GGDEF"/>
    <property type="match status" value="1"/>
</dbReference>
<feature type="domain" description="EAL" evidence="2">
    <location>
        <begin position="468"/>
        <end position="719"/>
    </location>
</feature>